<accession>A0ABU6Z3P8</accession>
<organism evidence="1 2">
    <name type="scientific">Stylosanthes scabra</name>
    <dbReference type="NCBI Taxonomy" id="79078"/>
    <lineage>
        <taxon>Eukaryota</taxon>
        <taxon>Viridiplantae</taxon>
        <taxon>Streptophyta</taxon>
        <taxon>Embryophyta</taxon>
        <taxon>Tracheophyta</taxon>
        <taxon>Spermatophyta</taxon>
        <taxon>Magnoliopsida</taxon>
        <taxon>eudicotyledons</taxon>
        <taxon>Gunneridae</taxon>
        <taxon>Pentapetalae</taxon>
        <taxon>rosids</taxon>
        <taxon>fabids</taxon>
        <taxon>Fabales</taxon>
        <taxon>Fabaceae</taxon>
        <taxon>Papilionoideae</taxon>
        <taxon>50 kb inversion clade</taxon>
        <taxon>dalbergioids sensu lato</taxon>
        <taxon>Dalbergieae</taxon>
        <taxon>Pterocarpus clade</taxon>
        <taxon>Stylosanthes</taxon>
    </lineage>
</organism>
<protein>
    <submittedName>
        <fullName evidence="1">Uncharacterized protein</fullName>
    </submittedName>
</protein>
<keyword evidence="2" id="KW-1185">Reference proteome</keyword>
<dbReference type="EMBL" id="JASCZI010271903">
    <property type="protein sequence ID" value="MED6217210.1"/>
    <property type="molecule type" value="Genomic_DNA"/>
</dbReference>
<reference evidence="1 2" key="1">
    <citation type="journal article" date="2023" name="Plants (Basel)">
        <title>Bridging the Gap: Combining Genomics and Transcriptomics Approaches to Understand Stylosanthes scabra, an Orphan Legume from the Brazilian Caatinga.</title>
        <authorList>
            <person name="Ferreira-Neto J.R.C."/>
            <person name="da Silva M.D."/>
            <person name="Binneck E."/>
            <person name="de Melo N.F."/>
            <person name="da Silva R.H."/>
            <person name="de Melo A.L.T.M."/>
            <person name="Pandolfi V."/>
            <person name="Bustamante F.O."/>
            <person name="Brasileiro-Vidal A.C."/>
            <person name="Benko-Iseppon A.M."/>
        </authorList>
    </citation>
    <scope>NUCLEOTIDE SEQUENCE [LARGE SCALE GENOMIC DNA]</scope>
    <source>
        <tissue evidence="1">Leaves</tissue>
    </source>
</reference>
<evidence type="ECO:0000313" key="1">
    <source>
        <dbReference type="EMBL" id="MED6217210.1"/>
    </source>
</evidence>
<proteinExistence type="predicted"/>
<dbReference type="Proteomes" id="UP001341840">
    <property type="component" value="Unassembled WGS sequence"/>
</dbReference>
<evidence type="ECO:0000313" key="2">
    <source>
        <dbReference type="Proteomes" id="UP001341840"/>
    </source>
</evidence>
<name>A0ABU6Z3P8_9FABA</name>
<sequence>MCVTLGLGRCAFDKEVDNAARMAVETRHAHLLVVANRCSTIVSSYQRNLNHVFSIRLKALLRHVFTSPLGGPSVVPPRRCPCTSNVYLSSLCNSAHQSGAMEERKDIPLVFNDGVEIDVRRGAMKPMMWDAVLA</sequence>
<comment type="caution">
    <text evidence="1">The sequence shown here is derived from an EMBL/GenBank/DDBJ whole genome shotgun (WGS) entry which is preliminary data.</text>
</comment>
<gene>
    <name evidence="1" type="ORF">PIB30_015544</name>
</gene>